<evidence type="ECO:0000256" key="9">
    <source>
        <dbReference type="ARBA" id="ARBA00047745"/>
    </source>
</evidence>
<dbReference type="InterPro" id="IPR002173">
    <property type="entry name" value="Carboh/pur_kinase_PfkB_CS"/>
</dbReference>
<dbReference type="GO" id="GO:0008662">
    <property type="term" value="F:1-phosphofructokinase activity"/>
    <property type="evidence" value="ECO:0007669"/>
    <property type="project" value="UniProtKB-EC"/>
</dbReference>
<keyword evidence="6 11" id="KW-0418">Kinase</keyword>
<dbReference type="Pfam" id="PF00294">
    <property type="entry name" value="PfkB"/>
    <property type="match status" value="1"/>
</dbReference>
<dbReference type="AlphaFoldDB" id="A0A645ABM6"/>
<dbReference type="PANTHER" id="PTHR46566:SF1">
    <property type="entry name" value="1-PHOSPHOFRUCTOKINASE"/>
    <property type="match status" value="1"/>
</dbReference>
<evidence type="ECO:0000256" key="6">
    <source>
        <dbReference type="ARBA" id="ARBA00022777"/>
    </source>
</evidence>
<comment type="catalytic activity">
    <reaction evidence="9">
        <text>beta-D-fructose 1-phosphate + ATP = beta-D-fructose 1,6-bisphosphate + ADP + H(+)</text>
        <dbReference type="Rhea" id="RHEA:14213"/>
        <dbReference type="ChEBI" id="CHEBI:15378"/>
        <dbReference type="ChEBI" id="CHEBI:30616"/>
        <dbReference type="ChEBI" id="CHEBI:32966"/>
        <dbReference type="ChEBI" id="CHEBI:138881"/>
        <dbReference type="ChEBI" id="CHEBI:456216"/>
        <dbReference type="EC" id="2.7.1.56"/>
    </reaction>
</comment>
<dbReference type="InterPro" id="IPR022463">
    <property type="entry name" value="1-PFruKinase"/>
</dbReference>
<dbReference type="NCBIfam" id="TIGR03828">
    <property type="entry name" value="pfkB"/>
    <property type="match status" value="1"/>
</dbReference>
<dbReference type="FunFam" id="3.40.1190.20:FF:000001">
    <property type="entry name" value="Phosphofructokinase"/>
    <property type="match status" value="1"/>
</dbReference>
<dbReference type="GO" id="GO:0016052">
    <property type="term" value="P:carbohydrate catabolic process"/>
    <property type="evidence" value="ECO:0007669"/>
    <property type="project" value="UniProtKB-ARBA"/>
</dbReference>
<keyword evidence="4 11" id="KW-0808">Transferase</keyword>
<comment type="caution">
    <text evidence="11">The sequence shown here is derived from an EMBL/GenBank/DDBJ whole genome shotgun (WGS) entry which is preliminary data.</text>
</comment>
<evidence type="ECO:0000256" key="8">
    <source>
        <dbReference type="ARBA" id="ARBA00032802"/>
    </source>
</evidence>
<evidence type="ECO:0000256" key="5">
    <source>
        <dbReference type="ARBA" id="ARBA00022741"/>
    </source>
</evidence>
<dbReference type="SUPFAM" id="SSF53613">
    <property type="entry name" value="Ribokinase-like"/>
    <property type="match status" value="1"/>
</dbReference>
<dbReference type="EMBL" id="VSSQ01013037">
    <property type="protein sequence ID" value="MPM50599.1"/>
    <property type="molecule type" value="Genomic_DNA"/>
</dbReference>
<dbReference type="GO" id="GO:0005829">
    <property type="term" value="C:cytosol"/>
    <property type="evidence" value="ECO:0007669"/>
    <property type="project" value="TreeGrafter"/>
</dbReference>
<keyword evidence="7" id="KW-0067">ATP-binding</keyword>
<accession>A0A645ABM6</accession>
<sequence length="305" mass="33353">MIYTVTLNPSLDYNISIENFKPGQINIVDNSYLLPGGKGINVAKMLNHFEHPVKALGFLAGFTGREIARKLESEGLTCDFIELENGISRINIKLKSEVETEINGLGPQVTEADIAKLMAKTEQIKDGDFLILSGSIPTSTNVNLYEAIIRQLGHKKVNVVIDARRDLLKDCLTYHPFLIKPNIHELGEIFNVKIRSDAELEHYAAELKALGAINVLVSLSKDGAFFLDADGQHYHVKAPQGILVNSVGAGDAMVAGFISGYLTRHDKQYALQKAVAAGSASAFSKGLATKNQVEEMMRMVEVNAQ</sequence>
<feature type="domain" description="Carbohydrate kinase PfkB" evidence="10">
    <location>
        <begin position="24"/>
        <end position="290"/>
    </location>
</feature>
<evidence type="ECO:0000256" key="1">
    <source>
        <dbReference type="ARBA" id="ARBA00010688"/>
    </source>
</evidence>
<evidence type="ECO:0000256" key="3">
    <source>
        <dbReference type="ARBA" id="ARBA00013596"/>
    </source>
</evidence>
<evidence type="ECO:0000259" key="10">
    <source>
        <dbReference type="Pfam" id="PF00294"/>
    </source>
</evidence>
<comment type="similarity">
    <text evidence="1">Belongs to the carbohydrate kinase PfkB family.</text>
</comment>
<evidence type="ECO:0000313" key="11">
    <source>
        <dbReference type="EMBL" id="MPM50599.1"/>
    </source>
</evidence>
<gene>
    <name evidence="11" type="primary">lacC_11</name>
    <name evidence="11" type="ORF">SDC9_97341</name>
</gene>
<organism evidence="11">
    <name type="scientific">bioreactor metagenome</name>
    <dbReference type="NCBI Taxonomy" id="1076179"/>
    <lineage>
        <taxon>unclassified sequences</taxon>
        <taxon>metagenomes</taxon>
        <taxon>ecological metagenomes</taxon>
    </lineage>
</organism>
<dbReference type="PANTHER" id="PTHR46566">
    <property type="entry name" value="1-PHOSPHOFRUCTOKINASE-RELATED"/>
    <property type="match status" value="1"/>
</dbReference>
<dbReference type="InterPro" id="IPR011611">
    <property type="entry name" value="PfkB_dom"/>
</dbReference>
<dbReference type="PROSITE" id="PS00584">
    <property type="entry name" value="PFKB_KINASES_2"/>
    <property type="match status" value="1"/>
</dbReference>
<dbReference type="InterPro" id="IPR029056">
    <property type="entry name" value="Ribokinase-like"/>
</dbReference>
<name>A0A645ABM6_9ZZZZ</name>
<evidence type="ECO:0000256" key="7">
    <source>
        <dbReference type="ARBA" id="ARBA00022840"/>
    </source>
</evidence>
<dbReference type="CDD" id="cd01164">
    <property type="entry name" value="FruK_PfkB_like"/>
    <property type="match status" value="1"/>
</dbReference>
<dbReference type="InterPro" id="IPR017583">
    <property type="entry name" value="Tagatose/fructose_Pkinase"/>
</dbReference>
<dbReference type="NCBIfam" id="TIGR03168">
    <property type="entry name" value="1-PFK"/>
    <property type="match status" value="1"/>
</dbReference>
<evidence type="ECO:0000256" key="2">
    <source>
        <dbReference type="ARBA" id="ARBA00012131"/>
    </source>
</evidence>
<reference evidence="11" key="1">
    <citation type="submission" date="2019-08" db="EMBL/GenBank/DDBJ databases">
        <authorList>
            <person name="Kucharzyk K."/>
            <person name="Murdoch R.W."/>
            <person name="Higgins S."/>
            <person name="Loffler F."/>
        </authorList>
    </citation>
    <scope>NUCLEOTIDE SEQUENCE</scope>
</reference>
<evidence type="ECO:0000256" key="4">
    <source>
        <dbReference type="ARBA" id="ARBA00022679"/>
    </source>
</evidence>
<dbReference type="Gene3D" id="3.40.1190.20">
    <property type="match status" value="1"/>
</dbReference>
<dbReference type="EC" id="2.7.1.56" evidence="2"/>
<protein>
    <recommendedName>
        <fullName evidence="3">1-phosphofructokinase</fullName>
        <ecNumber evidence="2">2.7.1.56</ecNumber>
    </recommendedName>
    <alternativeName>
        <fullName evidence="8">Fructose 1-phosphate kinase</fullName>
    </alternativeName>
</protein>
<keyword evidence="5" id="KW-0547">Nucleotide-binding</keyword>
<dbReference type="PIRSF" id="PIRSF000535">
    <property type="entry name" value="1PFK/6PFK/LacC"/>
    <property type="match status" value="1"/>
</dbReference>
<dbReference type="GO" id="GO:0044281">
    <property type="term" value="P:small molecule metabolic process"/>
    <property type="evidence" value="ECO:0007669"/>
    <property type="project" value="UniProtKB-ARBA"/>
</dbReference>
<dbReference type="GO" id="GO:0005524">
    <property type="term" value="F:ATP binding"/>
    <property type="evidence" value="ECO:0007669"/>
    <property type="project" value="UniProtKB-KW"/>
</dbReference>
<proteinExistence type="inferred from homology"/>